<dbReference type="KEGG" id="adz:ADFLV_1207"/>
<keyword evidence="1" id="KW-0677">Repeat</keyword>
<dbReference type="RefSeq" id="WP_014473957.1">
    <property type="nucleotide sequence ID" value="NZ_CP053835.1"/>
</dbReference>
<evidence type="ECO:0000259" key="3">
    <source>
        <dbReference type="PROSITE" id="PS50206"/>
    </source>
</evidence>
<dbReference type="CDD" id="cd01448">
    <property type="entry name" value="TST_Repeat_1"/>
    <property type="match status" value="1"/>
</dbReference>
<dbReference type="Gene3D" id="3.40.250.10">
    <property type="entry name" value="Rhodanese-like domain"/>
    <property type="match status" value="2"/>
</dbReference>
<evidence type="ECO:0000256" key="1">
    <source>
        <dbReference type="ARBA" id="ARBA00022737"/>
    </source>
</evidence>
<dbReference type="EMBL" id="CP053835">
    <property type="protein sequence ID" value="QKF77240.1"/>
    <property type="molecule type" value="Genomic_DNA"/>
</dbReference>
<dbReference type="Proteomes" id="UP000503313">
    <property type="component" value="Chromosome"/>
</dbReference>
<keyword evidence="5" id="KW-1185">Reference proteome</keyword>
<dbReference type="GO" id="GO:0004792">
    <property type="term" value="F:thiosulfate-cyanide sulfurtransferase activity"/>
    <property type="evidence" value="ECO:0007669"/>
    <property type="project" value="InterPro"/>
</dbReference>
<gene>
    <name evidence="4" type="ORF">ADFLV_1207</name>
</gene>
<feature type="domain" description="Rhodanese" evidence="3">
    <location>
        <begin position="174"/>
        <end position="285"/>
    </location>
</feature>
<dbReference type="InterPro" id="IPR001307">
    <property type="entry name" value="Thiosulphate_STrfase_CS"/>
</dbReference>
<keyword evidence="2" id="KW-0808">Transferase</keyword>
<dbReference type="InterPro" id="IPR036873">
    <property type="entry name" value="Rhodanese-like_dom_sf"/>
</dbReference>
<name>A0AAE7E5W3_9BACT</name>
<protein>
    <recommendedName>
        <fullName evidence="2">Sulfurtransferase</fullName>
    </recommendedName>
</protein>
<accession>A0AAE7E5W3</accession>
<feature type="domain" description="Rhodanese" evidence="3">
    <location>
        <begin position="41"/>
        <end position="140"/>
    </location>
</feature>
<dbReference type="Pfam" id="PF00581">
    <property type="entry name" value="Rhodanese"/>
    <property type="match status" value="2"/>
</dbReference>
<dbReference type="SMART" id="SM00450">
    <property type="entry name" value="RHOD"/>
    <property type="match status" value="2"/>
</dbReference>
<dbReference type="InterPro" id="IPR051126">
    <property type="entry name" value="Thiosulfate_sulfurtransferase"/>
</dbReference>
<dbReference type="AlphaFoldDB" id="A0AAE7E5W3"/>
<sequence>MKKMSKIPLVIFLLISYLYSNSQERLIPAITPIEWLKTNINNPKVVIVDLRPYDEYQKGHLKNAVNIPGLKSLFDENFFMPKLDILKKIFSDAGIDSEKLVVAYDNGDFIWAARFYWILQTLGHENVGILKVAYGKELMNNFEISTQDTVALKSEFIPRIDNSKIETKLSTLLSIGNKTIIDGRQEEHYDGKKSIAKRFGHIPTAKNYACTQNFQVNTTGNKMRELSELKEIYKDIPKDKKVLLYCDGGADAALNYIVLQELGYKAAVYDGSWAEWGNDDSVPIENPSKK</sequence>
<proteinExistence type="predicted"/>
<reference evidence="4 5" key="1">
    <citation type="submission" date="2020-05" db="EMBL/GenBank/DDBJ databases">
        <title>Complete genome sequencing of Campylobacter and Arcobacter type strains.</title>
        <authorList>
            <person name="Miller W.G."/>
            <person name="Yee E."/>
        </authorList>
    </citation>
    <scope>NUCLEOTIDE SEQUENCE [LARGE SCALE GENOMIC DNA]</scope>
    <source>
        <strain evidence="4 5">LMG 25694</strain>
    </source>
</reference>
<evidence type="ECO:0000313" key="4">
    <source>
        <dbReference type="EMBL" id="QKF77240.1"/>
    </source>
</evidence>
<evidence type="ECO:0000313" key="5">
    <source>
        <dbReference type="Proteomes" id="UP000503313"/>
    </source>
</evidence>
<dbReference type="PANTHER" id="PTHR43855:SF1">
    <property type="entry name" value="THIOSULFATE SULFURTRANSFERASE"/>
    <property type="match status" value="1"/>
</dbReference>
<evidence type="ECO:0000256" key="2">
    <source>
        <dbReference type="RuleBase" id="RU000507"/>
    </source>
</evidence>
<dbReference type="InterPro" id="IPR001763">
    <property type="entry name" value="Rhodanese-like_dom"/>
</dbReference>
<dbReference type="SUPFAM" id="SSF52821">
    <property type="entry name" value="Rhodanese/Cell cycle control phosphatase"/>
    <property type="match status" value="2"/>
</dbReference>
<dbReference type="PROSITE" id="PS00683">
    <property type="entry name" value="RHODANESE_2"/>
    <property type="match status" value="1"/>
</dbReference>
<organism evidence="4 5">
    <name type="scientific">Arcobacter defluvii</name>
    <dbReference type="NCBI Taxonomy" id="873191"/>
    <lineage>
        <taxon>Bacteria</taxon>
        <taxon>Pseudomonadati</taxon>
        <taxon>Campylobacterota</taxon>
        <taxon>Epsilonproteobacteria</taxon>
        <taxon>Campylobacterales</taxon>
        <taxon>Arcobacteraceae</taxon>
        <taxon>Arcobacter</taxon>
    </lineage>
</organism>
<dbReference type="PROSITE" id="PS50206">
    <property type="entry name" value="RHODANESE_3"/>
    <property type="match status" value="2"/>
</dbReference>
<dbReference type="PANTHER" id="PTHR43855">
    <property type="entry name" value="THIOSULFATE SULFURTRANSFERASE"/>
    <property type="match status" value="1"/>
</dbReference>